<accession>A0A392VUU0</accession>
<dbReference type="Proteomes" id="UP000265520">
    <property type="component" value="Unassembled WGS sequence"/>
</dbReference>
<name>A0A392VUU0_9FABA</name>
<protein>
    <submittedName>
        <fullName evidence="1">Uncharacterized protein</fullName>
    </submittedName>
</protein>
<reference evidence="1 2" key="1">
    <citation type="journal article" date="2018" name="Front. Plant Sci.">
        <title>Red Clover (Trifolium pratense) and Zigzag Clover (T. medium) - A Picture of Genomic Similarities and Differences.</title>
        <authorList>
            <person name="Dluhosova J."/>
            <person name="Istvanek J."/>
            <person name="Nedelnik J."/>
            <person name="Repkova J."/>
        </authorList>
    </citation>
    <scope>NUCLEOTIDE SEQUENCE [LARGE SCALE GENOMIC DNA]</scope>
    <source>
        <strain evidence="2">cv. 10/8</strain>
        <tissue evidence="1">Leaf</tissue>
    </source>
</reference>
<organism evidence="1 2">
    <name type="scientific">Trifolium medium</name>
    <dbReference type="NCBI Taxonomy" id="97028"/>
    <lineage>
        <taxon>Eukaryota</taxon>
        <taxon>Viridiplantae</taxon>
        <taxon>Streptophyta</taxon>
        <taxon>Embryophyta</taxon>
        <taxon>Tracheophyta</taxon>
        <taxon>Spermatophyta</taxon>
        <taxon>Magnoliopsida</taxon>
        <taxon>eudicotyledons</taxon>
        <taxon>Gunneridae</taxon>
        <taxon>Pentapetalae</taxon>
        <taxon>rosids</taxon>
        <taxon>fabids</taxon>
        <taxon>Fabales</taxon>
        <taxon>Fabaceae</taxon>
        <taxon>Papilionoideae</taxon>
        <taxon>50 kb inversion clade</taxon>
        <taxon>NPAAA clade</taxon>
        <taxon>Hologalegina</taxon>
        <taxon>IRL clade</taxon>
        <taxon>Trifolieae</taxon>
        <taxon>Trifolium</taxon>
    </lineage>
</organism>
<evidence type="ECO:0000313" key="2">
    <source>
        <dbReference type="Proteomes" id="UP000265520"/>
    </source>
</evidence>
<sequence length="25" mass="2810">DRLSVSLFEIVVKLRSDYDTGKGVL</sequence>
<evidence type="ECO:0000313" key="1">
    <source>
        <dbReference type="EMBL" id="MCI91697.1"/>
    </source>
</evidence>
<dbReference type="AlphaFoldDB" id="A0A392VUU0"/>
<feature type="non-terminal residue" evidence="1">
    <location>
        <position position="1"/>
    </location>
</feature>
<comment type="caution">
    <text evidence="1">The sequence shown here is derived from an EMBL/GenBank/DDBJ whole genome shotgun (WGS) entry which is preliminary data.</text>
</comment>
<keyword evidence="2" id="KW-1185">Reference proteome</keyword>
<proteinExistence type="predicted"/>
<dbReference type="EMBL" id="LXQA011280293">
    <property type="protein sequence ID" value="MCI91697.1"/>
    <property type="molecule type" value="Genomic_DNA"/>
</dbReference>